<organism evidence="1 2">
    <name type="scientific">Sinobacterium caligoides</name>
    <dbReference type="NCBI Taxonomy" id="933926"/>
    <lineage>
        <taxon>Bacteria</taxon>
        <taxon>Pseudomonadati</taxon>
        <taxon>Pseudomonadota</taxon>
        <taxon>Gammaproteobacteria</taxon>
        <taxon>Cellvibrionales</taxon>
        <taxon>Spongiibacteraceae</taxon>
        <taxon>Sinobacterium</taxon>
    </lineage>
</organism>
<evidence type="ECO:0000313" key="2">
    <source>
        <dbReference type="Proteomes" id="UP000275394"/>
    </source>
</evidence>
<protein>
    <recommendedName>
        <fullName evidence="3">Hemerythrin HHE cation binding domain-containing protein</fullName>
    </recommendedName>
</protein>
<evidence type="ECO:0000313" key="1">
    <source>
        <dbReference type="EMBL" id="ROS05744.1"/>
    </source>
</evidence>
<comment type="caution">
    <text evidence="1">The sequence shown here is derived from an EMBL/GenBank/DDBJ whole genome shotgun (WGS) entry which is preliminary data.</text>
</comment>
<dbReference type="Proteomes" id="UP000275394">
    <property type="component" value="Unassembled WGS sequence"/>
</dbReference>
<proteinExistence type="predicted"/>
<dbReference type="RefSeq" id="WP_123711640.1">
    <property type="nucleotide sequence ID" value="NZ_RKHR01000003.1"/>
</dbReference>
<accession>A0A3N2E0X9</accession>
<gene>
    <name evidence="1" type="ORF">EDC56_1296</name>
</gene>
<dbReference type="AlphaFoldDB" id="A0A3N2E0X9"/>
<reference evidence="1 2" key="1">
    <citation type="submission" date="2018-11" db="EMBL/GenBank/DDBJ databases">
        <title>Genomic Encyclopedia of Type Strains, Phase IV (KMG-IV): sequencing the most valuable type-strain genomes for metagenomic binning, comparative biology and taxonomic classification.</title>
        <authorList>
            <person name="Goeker M."/>
        </authorList>
    </citation>
    <scope>NUCLEOTIDE SEQUENCE [LARGE SCALE GENOMIC DNA]</scope>
    <source>
        <strain evidence="1 2">DSM 100316</strain>
    </source>
</reference>
<dbReference type="EMBL" id="RKHR01000003">
    <property type="protein sequence ID" value="ROS05744.1"/>
    <property type="molecule type" value="Genomic_DNA"/>
</dbReference>
<sequence>MNTSLQIDLQQTAAAPLVAAYHRYMDELLVLQQESLVAGELSLALDFWQLHVAMLRCHAEIEDRYLEQVSAEQQASWRWPATLYLAEHRKILQFAERVEARLSAMQAPLALRQIVEEIDKQRSYKNLLEHHEEREEIALLLEMPKTAAVLTAALERDIVSQWTQLYQAQQPSLASLQQRLQRLRR</sequence>
<keyword evidence="2" id="KW-1185">Reference proteome</keyword>
<evidence type="ECO:0008006" key="3">
    <source>
        <dbReference type="Google" id="ProtNLM"/>
    </source>
</evidence>
<name>A0A3N2E0X9_9GAMM</name>